<evidence type="ECO:0000256" key="4">
    <source>
        <dbReference type="ARBA" id="ARBA00022475"/>
    </source>
</evidence>
<dbReference type="Proteomes" id="UP000218263">
    <property type="component" value="Chromosome"/>
</dbReference>
<dbReference type="KEGG" id="mgot:MgSA37_00852"/>
<proteinExistence type="inferred from homology"/>
<dbReference type="PRINTS" id="PR00161">
    <property type="entry name" value="NIHGNASECYTB"/>
</dbReference>
<dbReference type="GO" id="GO:0020037">
    <property type="term" value="F:heme binding"/>
    <property type="evidence" value="ECO:0007669"/>
    <property type="project" value="TreeGrafter"/>
</dbReference>
<evidence type="ECO:0000256" key="12">
    <source>
        <dbReference type="SAM" id="Phobius"/>
    </source>
</evidence>
<comment type="similarity">
    <text evidence="2">Belongs to the HupC/HyaC/HydC family.</text>
</comment>
<gene>
    <name evidence="14" type="ORF">MgSA37_00852</name>
</gene>
<dbReference type="InterPro" id="IPR051542">
    <property type="entry name" value="Hydrogenase_cytochrome"/>
</dbReference>
<keyword evidence="8" id="KW-0249">Electron transport</keyword>
<dbReference type="InterPro" id="IPR011577">
    <property type="entry name" value="Cyt_b561_bac/Ni-Hgenase"/>
</dbReference>
<feature type="domain" description="Cytochrome b561 bacterial/Ni-hydrogenase" evidence="13">
    <location>
        <begin position="32"/>
        <end position="231"/>
    </location>
</feature>
<sequence length="232" mass="25805">MLFIRAGITTINMELQATAVLASVNANRTKKYSSGMRIWHWLNALVIAGSLLTVLVNSTVLKPWTNAGLIADKLGENGVKISEEQAKPVAFALSDKVWALHTYLGYALAALFVLRILLEFFEVADKKLIRKIRAAKAAFQLRQENRVASRNEMLVKTSYALFYVLLLVMVVTGLALAFRDDIAALKNMHFLRDIHEFTMYLILGFIFIHLAGVVLGERKGHKGVVSDMINGG</sequence>
<evidence type="ECO:0000313" key="15">
    <source>
        <dbReference type="Proteomes" id="UP000218263"/>
    </source>
</evidence>
<dbReference type="GO" id="GO:0022904">
    <property type="term" value="P:respiratory electron transport chain"/>
    <property type="evidence" value="ECO:0007669"/>
    <property type="project" value="InterPro"/>
</dbReference>
<keyword evidence="10" id="KW-0408">Iron</keyword>
<evidence type="ECO:0000256" key="5">
    <source>
        <dbReference type="ARBA" id="ARBA00022617"/>
    </source>
</evidence>
<feature type="transmembrane region" description="Helical" evidence="12">
    <location>
        <begin position="38"/>
        <end position="56"/>
    </location>
</feature>
<keyword evidence="9 12" id="KW-1133">Transmembrane helix</keyword>
<keyword evidence="6 12" id="KW-0812">Transmembrane</keyword>
<keyword evidence="3" id="KW-0813">Transport</keyword>
<dbReference type="GO" id="GO:0005506">
    <property type="term" value="F:iron ion binding"/>
    <property type="evidence" value="ECO:0007669"/>
    <property type="project" value="InterPro"/>
</dbReference>
<dbReference type="GO" id="GO:0009055">
    <property type="term" value="F:electron transfer activity"/>
    <property type="evidence" value="ECO:0007669"/>
    <property type="project" value="InterPro"/>
</dbReference>
<keyword evidence="5" id="KW-0349">Heme</keyword>
<feature type="transmembrane region" description="Helical" evidence="12">
    <location>
        <begin position="103"/>
        <end position="121"/>
    </location>
</feature>
<dbReference type="SUPFAM" id="SSF81342">
    <property type="entry name" value="Transmembrane di-heme cytochromes"/>
    <property type="match status" value="1"/>
</dbReference>
<evidence type="ECO:0000256" key="8">
    <source>
        <dbReference type="ARBA" id="ARBA00022982"/>
    </source>
</evidence>
<feature type="transmembrane region" description="Helical" evidence="12">
    <location>
        <begin position="198"/>
        <end position="216"/>
    </location>
</feature>
<organism evidence="14 15">
    <name type="scientific">Mucilaginibacter gotjawali</name>
    <dbReference type="NCBI Taxonomy" id="1550579"/>
    <lineage>
        <taxon>Bacteria</taxon>
        <taxon>Pseudomonadati</taxon>
        <taxon>Bacteroidota</taxon>
        <taxon>Sphingobacteriia</taxon>
        <taxon>Sphingobacteriales</taxon>
        <taxon>Sphingobacteriaceae</taxon>
        <taxon>Mucilaginibacter</taxon>
    </lineage>
</organism>
<evidence type="ECO:0000256" key="10">
    <source>
        <dbReference type="ARBA" id="ARBA00023004"/>
    </source>
</evidence>
<dbReference type="InterPro" id="IPR016174">
    <property type="entry name" value="Di-haem_cyt_TM"/>
</dbReference>
<evidence type="ECO:0000256" key="3">
    <source>
        <dbReference type="ARBA" id="ARBA00022448"/>
    </source>
</evidence>
<evidence type="ECO:0000256" key="11">
    <source>
        <dbReference type="ARBA" id="ARBA00023136"/>
    </source>
</evidence>
<keyword evidence="15" id="KW-1185">Reference proteome</keyword>
<evidence type="ECO:0000313" key="14">
    <source>
        <dbReference type="EMBL" id="BAU52690.1"/>
    </source>
</evidence>
<keyword evidence="7" id="KW-0479">Metal-binding</keyword>
<dbReference type="InterPro" id="IPR000516">
    <property type="entry name" value="Ni-dep_Hydgase_cyt-B"/>
</dbReference>
<protein>
    <recommendedName>
        <fullName evidence="13">Cytochrome b561 bacterial/Ni-hydrogenase domain-containing protein</fullName>
    </recommendedName>
</protein>
<name>A0A110B120_9SPHI</name>
<feature type="transmembrane region" description="Helical" evidence="12">
    <location>
        <begin position="159"/>
        <end position="178"/>
    </location>
</feature>
<dbReference type="Pfam" id="PF01292">
    <property type="entry name" value="Ni_hydr_CYTB"/>
    <property type="match status" value="1"/>
</dbReference>
<keyword evidence="11 12" id="KW-0472">Membrane</keyword>
<evidence type="ECO:0000256" key="1">
    <source>
        <dbReference type="ARBA" id="ARBA00004651"/>
    </source>
</evidence>
<keyword evidence="4" id="KW-1003">Cell membrane</keyword>
<evidence type="ECO:0000259" key="13">
    <source>
        <dbReference type="Pfam" id="PF01292"/>
    </source>
</evidence>
<dbReference type="EMBL" id="AP017313">
    <property type="protein sequence ID" value="BAU52690.1"/>
    <property type="molecule type" value="Genomic_DNA"/>
</dbReference>
<evidence type="ECO:0000256" key="6">
    <source>
        <dbReference type="ARBA" id="ARBA00022692"/>
    </source>
</evidence>
<dbReference type="PANTHER" id="PTHR30485:SF0">
    <property type="entry name" value="NI_FE-HYDROGENASE 1 B-TYPE CYTOCHROME SUBUNIT-RELATED"/>
    <property type="match status" value="1"/>
</dbReference>
<dbReference type="GO" id="GO:0005886">
    <property type="term" value="C:plasma membrane"/>
    <property type="evidence" value="ECO:0007669"/>
    <property type="project" value="UniProtKB-SubCell"/>
</dbReference>
<dbReference type="AlphaFoldDB" id="A0A110B120"/>
<evidence type="ECO:0000256" key="9">
    <source>
        <dbReference type="ARBA" id="ARBA00022989"/>
    </source>
</evidence>
<evidence type="ECO:0000256" key="7">
    <source>
        <dbReference type="ARBA" id="ARBA00022723"/>
    </source>
</evidence>
<reference evidence="14 15" key="1">
    <citation type="submission" date="2015-12" db="EMBL/GenBank/DDBJ databases">
        <title>Genome sequence of Mucilaginibacter gotjawali.</title>
        <authorList>
            <person name="Lee J.S."/>
            <person name="Lee K.C."/>
            <person name="Kim K.K."/>
            <person name="Lee B.W."/>
        </authorList>
    </citation>
    <scope>NUCLEOTIDE SEQUENCE [LARGE SCALE GENOMIC DNA]</scope>
    <source>
        <strain evidence="14 15">SA3-7</strain>
    </source>
</reference>
<evidence type="ECO:0000256" key="2">
    <source>
        <dbReference type="ARBA" id="ARBA00008622"/>
    </source>
</evidence>
<comment type="subcellular location">
    <subcellularLocation>
        <location evidence="1">Cell membrane</location>
        <topology evidence="1">Multi-pass membrane protein</topology>
    </subcellularLocation>
</comment>
<dbReference type="PANTHER" id="PTHR30485">
    <property type="entry name" value="NI/FE-HYDROGENASE 1 B-TYPE CYTOCHROME SUBUNIT"/>
    <property type="match status" value="1"/>
</dbReference>
<dbReference type="Gene3D" id="1.20.950.20">
    <property type="entry name" value="Transmembrane di-heme cytochromes, Chain C"/>
    <property type="match status" value="1"/>
</dbReference>
<accession>A0A110B120</accession>